<protein>
    <recommendedName>
        <fullName evidence="3">Lipoprotein</fullName>
    </recommendedName>
</protein>
<proteinExistence type="predicted"/>
<keyword evidence="2" id="KW-1185">Reference proteome</keyword>
<accession>A0ABU3SRQ0</accession>
<organism evidence="1 2">
    <name type="scientific">Paraglaciecola aquimarina</name>
    <dbReference type="NCBI Taxonomy" id="1235557"/>
    <lineage>
        <taxon>Bacteria</taxon>
        <taxon>Pseudomonadati</taxon>
        <taxon>Pseudomonadota</taxon>
        <taxon>Gammaproteobacteria</taxon>
        <taxon>Alteromonadales</taxon>
        <taxon>Alteromonadaceae</taxon>
        <taxon>Paraglaciecola</taxon>
    </lineage>
</organism>
<sequence length="226" mass="25787">MRVFNFDFLILQIFGRKLLVTPIRWGLIVYMAAISHLSSAKTTADLSELIQNPHFDVLRIAEKASIPSSKKIYVSPVEANFSRSWEREFKGVTTKAYRKRVIRDYSQALEERIKQQLKTSGWQVFESPEEGILMLSAKITDLYIYGPQKLSREHTLVKQIGQSSLDLVLQGTDSLTILEIQDIGIAGGIGNHFIETDNAINFSRFDRLMQAWATHFVSYADMLIKV</sequence>
<evidence type="ECO:0008006" key="3">
    <source>
        <dbReference type="Google" id="ProtNLM"/>
    </source>
</evidence>
<comment type="caution">
    <text evidence="1">The sequence shown here is derived from an EMBL/GenBank/DDBJ whole genome shotgun (WGS) entry which is preliminary data.</text>
</comment>
<dbReference type="RefSeq" id="WP_316024376.1">
    <property type="nucleotide sequence ID" value="NZ_JAWDIO010000002.1"/>
</dbReference>
<dbReference type="Proteomes" id="UP001247805">
    <property type="component" value="Unassembled WGS sequence"/>
</dbReference>
<dbReference type="EMBL" id="JAWDIO010000002">
    <property type="protein sequence ID" value="MDU0352664.1"/>
    <property type="molecule type" value="Genomic_DNA"/>
</dbReference>
<evidence type="ECO:0000313" key="1">
    <source>
        <dbReference type="EMBL" id="MDU0352664.1"/>
    </source>
</evidence>
<reference evidence="1 2" key="1">
    <citation type="submission" date="2023-10" db="EMBL/GenBank/DDBJ databases">
        <title>Glaciecola aquimarina strain GGW-M5 nov., isolated from a coastal seawater.</title>
        <authorList>
            <person name="Bayburt H."/>
            <person name="Kim J.M."/>
            <person name="Choi B.J."/>
            <person name="Jeon C.O."/>
        </authorList>
    </citation>
    <scope>NUCLEOTIDE SEQUENCE [LARGE SCALE GENOMIC DNA]</scope>
    <source>
        <strain evidence="1 2">KCTC 32108</strain>
    </source>
</reference>
<name>A0ABU3SRQ0_9ALTE</name>
<evidence type="ECO:0000313" key="2">
    <source>
        <dbReference type="Proteomes" id="UP001247805"/>
    </source>
</evidence>
<gene>
    <name evidence="1" type="ORF">RS130_00910</name>
</gene>